<organism evidence="2 3">
    <name type="scientific">Dorcoceras hygrometricum</name>
    <dbReference type="NCBI Taxonomy" id="472368"/>
    <lineage>
        <taxon>Eukaryota</taxon>
        <taxon>Viridiplantae</taxon>
        <taxon>Streptophyta</taxon>
        <taxon>Embryophyta</taxon>
        <taxon>Tracheophyta</taxon>
        <taxon>Spermatophyta</taxon>
        <taxon>Magnoliopsida</taxon>
        <taxon>eudicotyledons</taxon>
        <taxon>Gunneridae</taxon>
        <taxon>Pentapetalae</taxon>
        <taxon>asterids</taxon>
        <taxon>lamiids</taxon>
        <taxon>Lamiales</taxon>
        <taxon>Gesneriaceae</taxon>
        <taxon>Didymocarpoideae</taxon>
        <taxon>Trichosporeae</taxon>
        <taxon>Loxocarpinae</taxon>
        <taxon>Dorcoceras</taxon>
    </lineage>
</organism>
<evidence type="ECO:0000313" key="2">
    <source>
        <dbReference type="EMBL" id="KZV40560.1"/>
    </source>
</evidence>
<name>A0A2Z7C7F3_9LAMI</name>
<accession>A0A2Z7C7F3</accession>
<keyword evidence="3" id="KW-1185">Reference proteome</keyword>
<feature type="region of interest" description="Disordered" evidence="1">
    <location>
        <begin position="1"/>
        <end position="75"/>
    </location>
</feature>
<dbReference type="EMBL" id="KQ999925">
    <property type="protein sequence ID" value="KZV40560.1"/>
    <property type="molecule type" value="Genomic_DNA"/>
</dbReference>
<dbReference type="AlphaFoldDB" id="A0A2Z7C7F3"/>
<sequence>MLEQQEDQAQSMKSSSSAESRAKLKSIIEAQSDVVENGSSADQIYQPAGWRPAGNGANLEPRSSSKSRKEQHKFSCRQKEAQMQNLLQKISSNMRTKKLPDWLGKAVYRAIDIEEGLHNRRSRVRPQMVQDLSSADHKYWIRDSRTDTQINVLSIRRGFWECDFLKGQQRSNRDLPMLRGKTTLNPKPRALIAAALPLRRSVPVVDLIDGSTATYREEPAFL</sequence>
<protein>
    <submittedName>
        <fullName evidence="2">Uncharacterized protein</fullName>
    </submittedName>
</protein>
<dbReference type="Proteomes" id="UP000250235">
    <property type="component" value="Unassembled WGS sequence"/>
</dbReference>
<gene>
    <name evidence="2" type="ORF">F511_35329</name>
</gene>
<proteinExistence type="predicted"/>
<feature type="compositionally biased region" description="Low complexity" evidence="1">
    <location>
        <begin position="9"/>
        <end position="19"/>
    </location>
</feature>
<reference evidence="2 3" key="1">
    <citation type="journal article" date="2015" name="Proc. Natl. Acad. Sci. U.S.A.">
        <title>The resurrection genome of Boea hygrometrica: A blueprint for survival of dehydration.</title>
        <authorList>
            <person name="Xiao L."/>
            <person name="Yang G."/>
            <person name="Zhang L."/>
            <person name="Yang X."/>
            <person name="Zhao S."/>
            <person name="Ji Z."/>
            <person name="Zhou Q."/>
            <person name="Hu M."/>
            <person name="Wang Y."/>
            <person name="Chen M."/>
            <person name="Xu Y."/>
            <person name="Jin H."/>
            <person name="Xiao X."/>
            <person name="Hu G."/>
            <person name="Bao F."/>
            <person name="Hu Y."/>
            <person name="Wan P."/>
            <person name="Li L."/>
            <person name="Deng X."/>
            <person name="Kuang T."/>
            <person name="Xiang C."/>
            <person name="Zhu J.K."/>
            <person name="Oliver M.J."/>
            <person name="He Y."/>
        </authorList>
    </citation>
    <scope>NUCLEOTIDE SEQUENCE [LARGE SCALE GENOMIC DNA]</scope>
    <source>
        <strain evidence="3">cv. XS01</strain>
    </source>
</reference>
<evidence type="ECO:0000256" key="1">
    <source>
        <dbReference type="SAM" id="MobiDB-lite"/>
    </source>
</evidence>
<evidence type="ECO:0000313" key="3">
    <source>
        <dbReference type="Proteomes" id="UP000250235"/>
    </source>
</evidence>
<feature type="compositionally biased region" description="Basic residues" evidence="1">
    <location>
        <begin position="65"/>
        <end position="75"/>
    </location>
</feature>